<dbReference type="GO" id="GO:0010468">
    <property type="term" value="P:regulation of gene expression"/>
    <property type="evidence" value="ECO:0007669"/>
    <property type="project" value="TreeGrafter"/>
</dbReference>
<feature type="compositionally biased region" description="Basic and acidic residues" evidence="13">
    <location>
        <begin position="600"/>
        <end position="609"/>
    </location>
</feature>
<keyword evidence="6" id="KW-0156">Chromatin regulator</keyword>
<evidence type="ECO:0000256" key="13">
    <source>
        <dbReference type="SAM" id="MobiDB-lite"/>
    </source>
</evidence>
<evidence type="ECO:0000256" key="4">
    <source>
        <dbReference type="ARBA" id="ARBA00022723"/>
    </source>
</evidence>
<evidence type="ECO:0000256" key="6">
    <source>
        <dbReference type="ARBA" id="ARBA00022853"/>
    </source>
</evidence>
<keyword evidence="9" id="KW-0408">Iron</keyword>
<sequence length="1140" mass="130425">MDPMEEDDGISLNHINVGEINLTPTFMPNHEVIPRLTLYERVRLDTLTSINFLEFQGNINIIAHPERQILFKGFRILEKRLNRLMVHGDIEEKDKLDAFLVYLKLGHICLLAGDYARALSTYQHALRLGEEHFWKDSGAYFGLGIVYLHFKAYGSAIEAFNRHLYNNSTSMTASEANARLGVCYKAVKLFPDALRHFHSALNDRVAPHFLSHPQLKLNIALTHDSAGDIDKAYRECNDLLEDTSTHTPNETWLMAAIQRELGWLCYRKVDADQCQTSDERRAKLAEAEQHLHESKRLSPDSGKTHYYLGRCYGEQTPAKAHDAFLNYRASIDKSESDSDTWCSIGVLYHQQNQPMDALQAFICAVDLDPEHSAAWTNLGNLYETHYMFADALTCYKKAIKYNPSSPETLSARISVIQNELQQSPALLNQQPRTGPYLQSGCSARLPALKEAGSQPIPAELRQRQEEFIRSKQQRYRDGSVLWRMGELANTRTDPPLIHDNRMLNPSELNMLRIFKYAESKLDLTCQRVLENLEARLKQYGCTEGVDLPICKYTISELKNHSDVESETVLQNFSTIFDIDDDGNPVVKPKEEVAEDASEEEKERPPRGSDRATVTHTELPHSFSLLAPLKISVDVTAEEVMEKSNKRVTKPNEFTELFVEKVAPPSPPTPPEHKPGEILQRPTPIITIESRKDAHSIELHKFCESSPIVLIRGLATQLKMDLSLFSTKTLLETCPDHEVEVRTQYKMPPDLNVNHLGLPTWSCDSQQGFTTIRKYAEYQAENFKRSLKEESDKIRCQSAKYGVAETALKRRKMMEENSKLKEIKFGTNVDLSDDVKFKAQLTELAKMPPFCRVIAGCNLLSHLGHTILGMNTVQLYMKVPGNRTPGHTENNCLASVNINIGPGDCEWFGVPYEYWGVIDKKCREEGTDFLKGAWWPNQEELIQMGVPVYRFTQKPGDLVWVGAGCVHWVQSTGWCNNVAWNVGPMTFSQMMMAVHQYEWNKVQNYKSLVPMQHLFWQIAKNVRLTNSKVYNLVRGMLIRSLSYCKMIVDWAERHNIHVKYQPRMHDEHSHYCCLCQVEVFNLLFVKEEEKAKGTYGVWCVDCARRGNIMDYSVLQQINFVDLNEIFNKFQLHMISKTTLVV</sequence>
<evidence type="ECO:0000256" key="1">
    <source>
        <dbReference type="ARBA" id="ARBA00001954"/>
    </source>
</evidence>
<evidence type="ECO:0000256" key="5">
    <source>
        <dbReference type="ARBA" id="ARBA00022833"/>
    </source>
</evidence>
<dbReference type="GO" id="GO:0044666">
    <property type="term" value="C:MLL3/4 complex"/>
    <property type="evidence" value="ECO:0007669"/>
    <property type="project" value="TreeGrafter"/>
</dbReference>
<dbReference type="SMART" id="SM00558">
    <property type="entry name" value="JmjC"/>
    <property type="match status" value="1"/>
</dbReference>
<dbReference type="Pfam" id="PF13432">
    <property type="entry name" value="TPR_16"/>
    <property type="match status" value="2"/>
</dbReference>
<dbReference type="Gene3D" id="2.60.120.650">
    <property type="entry name" value="Cupin"/>
    <property type="match status" value="1"/>
</dbReference>
<keyword evidence="4" id="KW-0479">Metal-binding</keyword>
<dbReference type="SMART" id="SM00028">
    <property type="entry name" value="TPR"/>
    <property type="match status" value="5"/>
</dbReference>
<evidence type="ECO:0000256" key="2">
    <source>
        <dbReference type="ARBA" id="ARBA00004123"/>
    </source>
</evidence>
<feature type="domain" description="JmjC" evidence="14">
    <location>
        <begin position="835"/>
        <end position="998"/>
    </location>
</feature>
<keyword evidence="7" id="KW-0223">Dioxygenase</keyword>
<feature type="repeat" description="TPR" evidence="12">
    <location>
        <begin position="372"/>
        <end position="405"/>
    </location>
</feature>
<dbReference type="InterPro" id="IPR048560">
    <property type="entry name" value="KDM6A_B-like_GATAL"/>
</dbReference>
<evidence type="ECO:0000256" key="9">
    <source>
        <dbReference type="ARBA" id="ARBA00023004"/>
    </source>
</evidence>
<keyword evidence="5" id="KW-0862">Zinc</keyword>
<dbReference type="InterPro" id="IPR048562">
    <property type="entry name" value="KDM6A_B-like_C-hel"/>
</dbReference>
<comment type="cofactor">
    <cofactor evidence="1">
        <name>Fe(2+)</name>
        <dbReference type="ChEBI" id="CHEBI:29033"/>
    </cofactor>
</comment>
<dbReference type="InterPro" id="IPR003347">
    <property type="entry name" value="JmjC_dom"/>
</dbReference>
<dbReference type="Proteomes" id="UP001432027">
    <property type="component" value="Unassembled WGS sequence"/>
</dbReference>
<keyword evidence="12" id="KW-0802">TPR repeat</keyword>
<keyword evidence="3" id="KW-0597">Phosphoprotein</keyword>
<dbReference type="SUPFAM" id="SSF48452">
    <property type="entry name" value="TPR-like"/>
    <property type="match status" value="2"/>
</dbReference>
<dbReference type="Gene3D" id="1.20.58.1370">
    <property type="match status" value="1"/>
</dbReference>
<comment type="caution">
    <text evidence="15">The sequence shown here is derived from an EMBL/GenBank/DDBJ whole genome shotgun (WGS) entry which is preliminary data.</text>
</comment>
<dbReference type="Gene3D" id="1.25.40.10">
    <property type="entry name" value="Tetratricopeptide repeat domain"/>
    <property type="match status" value="2"/>
</dbReference>
<dbReference type="InterPro" id="IPR011990">
    <property type="entry name" value="TPR-like_helical_dom_sf"/>
</dbReference>
<evidence type="ECO:0000256" key="10">
    <source>
        <dbReference type="ARBA" id="ARBA00023242"/>
    </source>
</evidence>
<evidence type="ECO:0000256" key="11">
    <source>
        <dbReference type="ARBA" id="ARBA00034483"/>
    </source>
</evidence>
<dbReference type="InterPro" id="IPR051630">
    <property type="entry name" value="Corepressor-Demethylase"/>
</dbReference>
<dbReference type="Gene3D" id="2.10.110.20">
    <property type="match status" value="1"/>
</dbReference>
<evidence type="ECO:0000313" key="15">
    <source>
        <dbReference type="EMBL" id="GMT04719.1"/>
    </source>
</evidence>
<dbReference type="PANTHER" id="PTHR14017:SF1">
    <property type="entry name" value="LD02225P"/>
    <property type="match status" value="1"/>
</dbReference>
<dbReference type="Pfam" id="PF21326">
    <property type="entry name" value="KDM6_GATAL"/>
    <property type="match status" value="1"/>
</dbReference>
<feature type="repeat" description="TPR" evidence="12">
    <location>
        <begin position="137"/>
        <end position="170"/>
    </location>
</feature>
<name>A0AAV5UFI8_9BILA</name>
<feature type="region of interest" description="Disordered" evidence="13">
    <location>
        <begin position="580"/>
        <end position="612"/>
    </location>
</feature>
<keyword evidence="10" id="KW-0539">Nucleus</keyword>
<dbReference type="InterPro" id="IPR046941">
    <property type="entry name" value="KDM6_GATAL_sf"/>
</dbReference>
<keyword evidence="8" id="KW-0560">Oxidoreductase</keyword>
<dbReference type="Pfam" id="PF02373">
    <property type="entry name" value="JmjC"/>
    <property type="match status" value="1"/>
</dbReference>
<dbReference type="EMBL" id="BTSX01000006">
    <property type="protein sequence ID" value="GMT04719.1"/>
    <property type="molecule type" value="Genomic_DNA"/>
</dbReference>
<dbReference type="PANTHER" id="PTHR14017">
    <property type="entry name" value="LYSINE-SPECIFIC DEMETHYLASE"/>
    <property type="match status" value="1"/>
</dbReference>
<evidence type="ECO:0000259" key="14">
    <source>
        <dbReference type="PROSITE" id="PS51184"/>
    </source>
</evidence>
<proteinExistence type="inferred from homology"/>
<keyword evidence="16" id="KW-1185">Reference proteome</keyword>
<dbReference type="PROSITE" id="PS51184">
    <property type="entry name" value="JMJC"/>
    <property type="match status" value="1"/>
</dbReference>
<organism evidence="15 16">
    <name type="scientific">Pristionchus entomophagus</name>
    <dbReference type="NCBI Taxonomy" id="358040"/>
    <lineage>
        <taxon>Eukaryota</taxon>
        <taxon>Metazoa</taxon>
        <taxon>Ecdysozoa</taxon>
        <taxon>Nematoda</taxon>
        <taxon>Chromadorea</taxon>
        <taxon>Rhabditida</taxon>
        <taxon>Rhabditina</taxon>
        <taxon>Diplogasteromorpha</taxon>
        <taxon>Diplogasteroidea</taxon>
        <taxon>Neodiplogasteridae</taxon>
        <taxon>Pristionchus</taxon>
    </lineage>
</organism>
<evidence type="ECO:0000256" key="12">
    <source>
        <dbReference type="PROSITE-ProRule" id="PRU00339"/>
    </source>
</evidence>
<dbReference type="AlphaFoldDB" id="A0AAV5UFI8"/>
<dbReference type="InterPro" id="IPR019734">
    <property type="entry name" value="TPR_rpt"/>
</dbReference>
<protein>
    <recommendedName>
        <fullName evidence="14">JmjC domain-containing protein</fullName>
    </recommendedName>
</protein>
<dbReference type="SUPFAM" id="SSF51197">
    <property type="entry name" value="Clavaminate synthase-like"/>
    <property type="match status" value="1"/>
</dbReference>
<dbReference type="PROSITE" id="PS50005">
    <property type="entry name" value="TPR"/>
    <property type="match status" value="4"/>
</dbReference>
<gene>
    <name evidence="15" type="ORF">PENTCL1PPCAC_26893</name>
</gene>
<accession>A0AAV5UFI8</accession>
<dbReference type="GO" id="GO:0031490">
    <property type="term" value="F:chromatin DNA binding"/>
    <property type="evidence" value="ECO:0007669"/>
    <property type="project" value="TreeGrafter"/>
</dbReference>
<evidence type="ECO:0000313" key="16">
    <source>
        <dbReference type="Proteomes" id="UP001432027"/>
    </source>
</evidence>
<comment type="similarity">
    <text evidence="11">Belongs to the UTX family.</text>
</comment>
<feature type="repeat" description="TPR" evidence="12">
    <location>
        <begin position="338"/>
        <end position="371"/>
    </location>
</feature>
<comment type="subcellular location">
    <subcellularLocation>
        <location evidence="2">Nucleus</location>
    </subcellularLocation>
</comment>
<dbReference type="Pfam" id="PF21322">
    <property type="entry name" value="KDM6_C-hel"/>
    <property type="match status" value="1"/>
</dbReference>
<evidence type="ECO:0000256" key="3">
    <source>
        <dbReference type="ARBA" id="ARBA00022553"/>
    </source>
</evidence>
<reference evidence="15" key="1">
    <citation type="submission" date="2023-10" db="EMBL/GenBank/DDBJ databases">
        <title>Genome assembly of Pristionchus species.</title>
        <authorList>
            <person name="Yoshida K."/>
            <person name="Sommer R.J."/>
        </authorList>
    </citation>
    <scope>NUCLEOTIDE SEQUENCE</scope>
    <source>
        <strain evidence="15">RS0144</strain>
    </source>
</reference>
<evidence type="ECO:0000256" key="7">
    <source>
        <dbReference type="ARBA" id="ARBA00022964"/>
    </source>
</evidence>
<feature type="repeat" description="TPR" evidence="12">
    <location>
        <begin position="99"/>
        <end position="132"/>
    </location>
</feature>
<dbReference type="GO" id="GO:0071558">
    <property type="term" value="F:histone H3K27me2/H3K27me3 demethylase activity"/>
    <property type="evidence" value="ECO:0007669"/>
    <property type="project" value="TreeGrafter"/>
</dbReference>
<evidence type="ECO:0000256" key="8">
    <source>
        <dbReference type="ARBA" id="ARBA00023002"/>
    </source>
</evidence>
<dbReference type="GO" id="GO:0000978">
    <property type="term" value="F:RNA polymerase II cis-regulatory region sequence-specific DNA binding"/>
    <property type="evidence" value="ECO:0007669"/>
    <property type="project" value="TreeGrafter"/>
</dbReference>
<dbReference type="GO" id="GO:0046872">
    <property type="term" value="F:metal ion binding"/>
    <property type="evidence" value="ECO:0007669"/>
    <property type="project" value="UniProtKB-KW"/>
</dbReference>